<dbReference type="AlphaFoldDB" id="A0A1I3UQ87"/>
<evidence type="ECO:0000256" key="2">
    <source>
        <dbReference type="ARBA" id="ARBA00022448"/>
    </source>
</evidence>
<keyword evidence="6" id="KW-1185">Reference proteome</keyword>
<dbReference type="GO" id="GO:0016020">
    <property type="term" value="C:membrane"/>
    <property type="evidence" value="ECO:0007669"/>
    <property type="project" value="InterPro"/>
</dbReference>
<sequence>MKTFLGSLLLMAIVLLSGSCNQQKSEVDEVETESASNNNVAVLSDEQTKTIGLTTTSLEPKEIEKTIHLNGKIFVSPEHLTTISSVLGGHIKSVKVLPGSLFKKGDILAIVEDQQLIELQKEFLITQAQLKSVGLNYNRQKELNQNKATSDKAFQEVEATYNTLLATRSALEQKLKMVQINPSQLTSNNINSSVDIRAPFSGVISEVKVNRGQYVTPSDALFELINPEGLLIKLTVFENDLQGVKVGQNLLVYSNQNSDKKTGATVVSKTPKIGEDGGSEIIARFNENNPEMIAGLYVNAILPLQNYSSESLPTKSVVSYENKNYVFEALGDNKFLMTAVETGVEDKGFIEILNKESIRDKKIVHEGSYSILMALKNKAEE</sequence>
<dbReference type="RefSeq" id="WP_090681161.1">
    <property type="nucleotide sequence ID" value="NZ_FORU01000018.1"/>
</dbReference>
<gene>
    <name evidence="5" type="ORF">SAMN04487893_11851</name>
</gene>
<dbReference type="GO" id="GO:0022857">
    <property type="term" value="F:transmembrane transporter activity"/>
    <property type="evidence" value="ECO:0007669"/>
    <property type="project" value="InterPro"/>
</dbReference>
<dbReference type="PROSITE" id="PS51257">
    <property type="entry name" value="PROKAR_LIPOPROTEIN"/>
    <property type="match status" value="1"/>
</dbReference>
<feature type="chain" id="PRO_5017323235" evidence="3">
    <location>
        <begin position="23"/>
        <end position="381"/>
    </location>
</feature>
<evidence type="ECO:0000256" key="1">
    <source>
        <dbReference type="ARBA" id="ARBA00009477"/>
    </source>
</evidence>
<dbReference type="Gene3D" id="2.40.50.100">
    <property type="match status" value="1"/>
</dbReference>
<accession>A0A1I3UQ87</accession>
<dbReference type="Gene3D" id="2.40.30.170">
    <property type="match status" value="1"/>
</dbReference>
<dbReference type="Proteomes" id="UP000243887">
    <property type="component" value="Unassembled WGS sequence"/>
</dbReference>
<dbReference type="EMBL" id="FORU01000018">
    <property type="protein sequence ID" value="SFJ83927.1"/>
    <property type="molecule type" value="Genomic_DNA"/>
</dbReference>
<organism evidence="5 6">
    <name type="scientific">Myroides guanonis</name>
    <dbReference type="NCBI Taxonomy" id="1150112"/>
    <lineage>
        <taxon>Bacteria</taxon>
        <taxon>Pseudomonadati</taxon>
        <taxon>Bacteroidota</taxon>
        <taxon>Flavobacteriia</taxon>
        <taxon>Flavobacteriales</taxon>
        <taxon>Flavobacteriaceae</taxon>
        <taxon>Myroides</taxon>
    </lineage>
</organism>
<feature type="domain" description="CzcB-like barrel-sandwich hybrid" evidence="4">
    <location>
        <begin position="82"/>
        <end position="224"/>
    </location>
</feature>
<comment type="similarity">
    <text evidence="1">Belongs to the membrane fusion protein (MFP) (TC 8.A.1) family.</text>
</comment>
<dbReference type="OrthoDB" id="9814657at2"/>
<name>A0A1I3UQ87_9FLAO</name>
<proteinExistence type="inferred from homology"/>
<reference evidence="6" key="1">
    <citation type="submission" date="2016-10" db="EMBL/GenBank/DDBJ databases">
        <authorList>
            <person name="Varghese N."/>
            <person name="Submissions S."/>
        </authorList>
    </citation>
    <scope>NUCLEOTIDE SEQUENCE [LARGE SCALE GENOMIC DNA]</scope>
    <source>
        <strain evidence="6">DSM 26542</strain>
    </source>
</reference>
<dbReference type="GO" id="GO:0015679">
    <property type="term" value="P:plasma membrane copper ion transport"/>
    <property type="evidence" value="ECO:0007669"/>
    <property type="project" value="TreeGrafter"/>
</dbReference>
<dbReference type="Pfam" id="PF25973">
    <property type="entry name" value="BSH_CzcB"/>
    <property type="match status" value="1"/>
</dbReference>
<keyword evidence="3" id="KW-0732">Signal</keyword>
<dbReference type="InterPro" id="IPR058647">
    <property type="entry name" value="BSH_CzcB-like"/>
</dbReference>
<protein>
    <submittedName>
        <fullName evidence="5">Membrane fusion protein, cobalt-zinc-cadmium efflux system</fullName>
    </submittedName>
</protein>
<dbReference type="PANTHER" id="PTHR30097:SF4">
    <property type="entry name" value="SLR6042 PROTEIN"/>
    <property type="match status" value="1"/>
</dbReference>
<evidence type="ECO:0000313" key="5">
    <source>
        <dbReference type="EMBL" id="SFJ83927.1"/>
    </source>
</evidence>
<dbReference type="GO" id="GO:0060003">
    <property type="term" value="P:copper ion export"/>
    <property type="evidence" value="ECO:0007669"/>
    <property type="project" value="TreeGrafter"/>
</dbReference>
<dbReference type="PANTHER" id="PTHR30097">
    <property type="entry name" value="CATION EFFLUX SYSTEM PROTEIN CUSB"/>
    <property type="match status" value="1"/>
</dbReference>
<evidence type="ECO:0000259" key="4">
    <source>
        <dbReference type="Pfam" id="PF25973"/>
    </source>
</evidence>
<dbReference type="GO" id="GO:0030313">
    <property type="term" value="C:cell envelope"/>
    <property type="evidence" value="ECO:0007669"/>
    <property type="project" value="TreeGrafter"/>
</dbReference>
<dbReference type="Gene3D" id="1.10.287.470">
    <property type="entry name" value="Helix hairpin bin"/>
    <property type="match status" value="1"/>
</dbReference>
<dbReference type="InterPro" id="IPR006143">
    <property type="entry name" value="RND_pump_MFP"/>
</dbReference>
<keyword evidence="2" id="KW-0813">Transport</keyword>
<dbReference type="InterPro" id="IPR051909">
    <property type="entry name" value="MFP_Cation_Efflux"/>
</dbReference>
<evidence type="ECO:0000313" key="6">
    <source>
        <dbReference type="Proteomes" id="UP000243887"/>
    </source>
</evidence>
<dbReference type="NCBIfam" id="TIGR01730">
    <property type="entry name" value="RND_mfp"/>
    <property type="match status" value="1"/>
</dbReference>
<dbReference type="SUPFAM" id="SSF111369">
    <property type="entry name" value="HlyD-like secretion proteins"/>
    <property type="match status" value="1"/>
</dbReference>
<evidence type="ECO:0000256" key="3">
    <source>
        <dbReference type="SAM" id="SignalP"/>
    </source>
</evidence>
<feature type="signal peptide" evidence="3">
    <location>
        <begin position="1"/>
        <end position="22"/>
    </location>
</feature>
<dbReference type="STRING" id="1150112.SAMN04487893_11851"/>